<keyword evidence="1" id="KW-0659">Purine metabolism</keyword>
<proteinExistence type="predicted"/>
<feature type="domain" description="Oxo-4-hydroxy-4-carboxy-5-ureidoimidazoline decarboxylase" evidence="2">
    <location>
        <begin position="14"/>
        <end position="186"/>
    </location>
</feature>
<dbReference type="EMBL" id="JAJTJA010000007">
    <property type="protein sequence ID" value="KAH8696199.1"/>
    <property type="molecule type" value="Genomic_DNA"/>
</dbReference>
<gene>
    <name evidence="3" type="ORF">BGW36DRAFT_380427</name>
</gene>
<dbReference type="GeneID" id="70246625"/>
<evidence type="ECO:0000313" key="4">
    <source>
        <dbReference type="Proteomes" id="UP001201262"/>
    </source>
</evidence>
<dbReference type="InterPro" id="IPR036778">
    <property type="entry name" value="OHCU_decarboxylase_sf"/>
</dbReference>
<evidence type="ECO:0000313" key="3">
    <source>
        <dbReference type="EMBL" id="KAH8696199.1"/>
    </source>
</evidence>
<name>A0AAD4PXA8_9EURO</name>
<keyword evidence="4" id="KW-1185">Reference proteome</keyword>
<organism evidence="3 4">
    <name type="scientific">Talaromyces proteolyticus</name>
    <dbReference type="NCBI Taxonomy" id="1131652"/>
    <lineage>
        <taxon>Eukaryota</taxon>
        <taxon>Fungi</taxon>
        <taxon>Dikarya</taxon>
        <taxon>Ascomycota</taxon>
        <taxon>Pezizomycotina</taxon>
        <taxon>Eurotiomycetes</taxon>
        <taxon>Eurotiomycetidae</taxon>
        <taxon>Eurotiales</taxon>
        <taxon>Trichocomaceae</taxon>
        <taxon>Talaromyces</taxon>
        <taxon>Talaromyces sect. Bacilispori</taxon>
    </lineage>
</organism>
<accession>A0AAD4PXA8</accession>
<sequence length="190" mass="21011">MSTPTIPPITSLSTLPADAQLRALDTLFEPSPELHALVQPILSKQTFPTYDALIDEIQTQLSTLSAKRDNALAEKETLYAILGSHPRLGIPSPAAQAHLSELSRREQANLNSHDDSSNSAELAARLDALNREYEEMYPGLRYVTFVNGRGRDVIMVDMRSRIDRANLALEVQDNIQAMCDIAKDRAGKLQ</sequence>
<dbReference type="PANTHER" id="PTHR37987">
    <property type="entry name" value="CHROMOSOME 9, WHOLE GENOME SHOTGUN SEQUENCE"/>
    <property type="match status" value="1"/>
</dbReference>
<dbReference type="RefSeq" id="XP_046071137.1">
    <property type="nucleotide sequence ID" value="XM_046216338.1"/>
</dbReference>
<dbReference type="Proteomes" id="UP001201262">
    <property type="component" value="Unassembled WGS sequence"/>
</dbReference>
<dbReference type="PANTHER" id="PTHR37987:SF1">
    <property type="entry name" value="OXO-4-HYDROXY-4-CARBOXY-5-UREIDOIMIDAZOLINE DECARBOXYLASE DOMAIN-CONTAINING PROTEIN"/>
    <property type="match status" value="1"/>
</dbReference>
<dbReference type="AlphaFoldDB" id="A0AAD4PXA8"/>
<dbReference type="GO" id="GO:0006144">
    <property type="term" value="P:purine nucleobase metabolic process"/>
    <property type="evidence" value="ECO:0007669"/>
    <property type="project" value="UniProtKB-KW"/>
</dbReference>
<protein>
    <submittedName>
        <fullName evidence="3">Oxo-4-hydroxy-4-carboxy-5-ureidoimidazoline decarboxylase</fullName>
    </submittedName>
</protein>
<dbReference type="Gene3D" id="1.10.3330.10">
    <property type="entry name" value="Oxo-4-hydroxy-4-carboxy-5-ureidoimidazoline decarboxylase"/>
    <property type="match status" value="1"/>
</dbReference>
<evidence type="ECO:0000256" key="1">
    <source>
        <dbReference type="ARBA" id="ARBA00022631"/>
    </source>
</evidence>
<comment type="caution">
    <text evidence="3">The sequence shown here is derived from an EMBL/GenBank/DDBJ whole genome shotgun (WGS) entry which is preliminary data.</text>
</comment>
<dbReference type="InterPro" id="IPR018020">
    <property type="entry name" value="OHCU_decarboxylase"/>
</dbReference>
<evidence type="ECO:0000259" key="2">
    <source>
        <dbReference type="Pfam" id="PF09349"/>
    </source>
</evidence>
<reference evidence="3" key="1">
    <citation type="submission" date="2021-12" db="EMBL/GenBank/DDBJ databases">
        <title>Convergent genome expansion in fungi linked to evolution of root-endophyte symbiosis.</title>
        <authorList>
            <consortium name="DOE Joint Genome Institute"/>
            <person name="Ke Y.-H."/>
            <person name="Bonito G."/>
            <person name="Liao H.-L."/>
            <person name="Looney B."/>
            <person name="Rojas-Flechas A."/>
            <person name="Nash J."/>
            <person name="Hameed K."/>
            <person name="Schadt C."/>
            <person name="Martin F."/>
            <person name="Crous P.W."/>
            <person name="Miettinen O."/>
            <person name="Magnuson J.K."/>
            <person name="Labbe J."/>
            <person name="Jacobson D."/>
            <person name="Doktycz M.J."/>
            <person name="Veneault-Fourrey C."/>
            <person name="Kuo A."/>
            <person name="Mondo S."/>
            <person name="Calhoun S."/>
            <person name="Riley R."/>
            <person name="Ohm R."/>
            <person name="LaButti K."/>
            <person name="Andreopoulos B."/>
            <person name="Pangilinan J."/>
            <person name="Nolan M."/>
            <person name="Tritt A."/>
            <person name="Clum A."/>
            <person name="Lipzen A."/>
            <person name="Daum C."/>
            <person name="Barry K."/>
            <person name="Grigoriev I.V."/>
            <person name="Vilgalys R."/>
        </authorList>
    </citation>
    <scope>NUCLEOTIDE SEQUENCE</scope>
    <source>
        <strain evidence="3">PMI_201</strain>
    </source>
</reference>
<dbReference type="SUPFAM" id="SSF158694">
    <property type="entry name" value="UraD-Like"/>
    <property type="match status" value="1"/>
</dbReference>
<dbReference type="Pfam" id="PF09349">
    <property type="entry name" value="OHCU_decarbox"/>
    <property type="match status" value="1"/>
</dbReference>